<keyword evidence="2" id="KW-1133">Transmembrane helix</keyword>
<dbReference type="EMBL" id="CAJOBC010084971">
    <property type="protein sequence ID" value="CAF4324901.1"/>
    <property type="molecule type" value="Genomic_DNA"/>
</dbReference>
<organism evidence="3 5">
    <name type="scientific">Didymodactylos carnosus</name>
    <dbReference type="NCBI Taxonomy" id="1234261"/>
    <lineage>
        <taxon>Eukaryota</taxon>
        <taxon>Metazoa</taxon>
        <taxon>Spiralia</taxon>
        <taxon>Gnathifera</taxon>
        <taxon>Rotifera</taxon>
        <taxon>Eurotatoria</taxon>
        <taxon>Bdelloidea</taxon>
        <taxon>Philodinida</taxon>
        <taxon>Philodinidae</taxon>
        <taxon>Didymodactylos</taxon>
    </lineage>
</organism>
<protein>
    <recommendedName>
        <fullName evidence="6">Cysteine and tyrosine-rich protein 1</fullName>
    </recommendedName>
</protein>
<evidence type="ECO:0000313" key="5">
    <source>
        <dbReference type="Proteomes" id="UP000663829"/>
    </source>
</evidence>
<keyword evidence="5" id="KW-1185">Reference proteome</keyword>
<reference evidence="3" key="1">
    <citation type="submission" date="2021-02" db="EMBL/GenBank/DDBJ databases">
        <authorList>
            <person name="Nowell W R."/>
        </authorList>
    </citation>
    <scope>NUCLEOTIDE SEQUENCE</scope>
</reference>
<dbReference type="Proteomes" id="UP000681722">
    <property type="component" value="Unassembled WGS sequence"/>
</dbReference>
<keyword evidence="2" id="KW-0472">Membrane</keyword>
<feature type="compositionally biased region" description="Polar residues" evidence="1">
    <location>
        <begin position="71"/>
        <end position="84"/>
    </location>
</feature>
<evidence type="ECO:0000313" key="3">
    <source>
        <dbReference type="EMBL" id="CAF1451850.1"/>
    </source>
</evidence>
<dbReference type="AlphaFoldDB" id="A0A815PMG0"/>
<sequence length="104" mass="10724">MCNIYDINCVETTLSGGIIAAIVIGSLSALACLIGIIVAIVCVVKRSHRKPAGGAVILQPGQYPSGGYPPTLNQGYPATGNYQMSAPPYHSQAPPTTTTSYGNT</sequence>
<dbReference type="Proteomes" id="UP000663829">
    <property type="component" value="Unassembled WGS sequence"/>
</dbReference>
<dbReference type="EMBL" id="CAJNOQ010019521">
    <property type="protein sequence ID" value="CAF1451850.1"/>
    <property type="molecule type" value="Genomic_DNA"/>
</dbReference>
<evidence type="ECO:0000256" key="2">
    <source>
        <dbReference type="SAM" id="Phobius"/>
    </source>
</evidence>
<evidence type="ECO:0000313" key="4">
    <source>
        <dbReference type="EMBL" id="CAF4324901.1"/>
    </source>
</evidence>
<evidence type="ECO:0000256" key="1">
    <source>
        <dbReference type="SAM" id="MobiDB-lite"/>
    </source>
</evidence>
<feature type="transmembrane region" description="Helical" evidence="2">
    <location>
        <begin position="18"/>
        <end position="44"/>
    </location>
</feature>
<evidence type="ECO:0008006" key="6">
    <source>
        <dbReference type="Google" id="ProtNLM"/>
    </source>
</evidence>
<feature type="compositionally biased region" description="Polar residues" evidence="1">
    <location>
        <begin position="93"/>
        <end position="104"/>
    </location>
</feature>
<name>A0A815PMG0_9BILA</name>
<gene>
    <name evidence="3" type="ORF">GPM918_LOCUS34765</name>
    <name evidence="4" type="ORF">SRO942_LOCUS35471</name>
</gene>
<comment type="caution">
    <text evidence="3">The sequence shown here is derived from an EMBL/GenBank/DDBJ whole genome shotgun (WGS) entry which is preliminary data.</text>
</comment>
<accession>A0A815PMG0</accession>
<keyword evidence="2" id="KW-0812">Transmembrane</keyword>
<feature type="region of interest" description="Disordered" evidence="1">
    <location>
        <begin position="68"/>
        <end position="104"/>
    </location>
</feature>
<proteinExistence type="predicted"/>